<sequence>MHRVHVFSSPDSQETVPFVSILLSRKCAHSPYPQLLLFKPIPVVSSRSLDKRGLGIELEEGIRVPLWFDKI</sequence>
<protein>
    <submittedName>
        <fullName evidence="2">Ovule protein</fullName>
    </submittedName>
</protein>
<name>A0A1I7XZN9_9BILA</name>
<evidence type="ECO:0000313" key="1">
    <source>
        <dbReference type="Proteomes" id="UP000095287"/>
    </source>
</evidence>
<proteinExistence type="predicted"/>
<dbReference type="AlphaFoldDB" id="A0A1I7XZN9"/>
<evidence type="ECO:0000313" key="2">
    <source>
        <dbReference type="WBParaSite" id="L893_g11238.t1"/>
    </source>
</evidence>
<accession>A0A1I7XZN9</accession>
<organism evidence="1 2">
    <name type="scientific">Steinernema glaseri</name>
    <dbReference type="NCBI Taxonomy" id="37863"/>
    <lineage>
        <taxon>Eukaryota</taxon>
        <taxon>Metazoa</taxon>
        <taxon>Ecdysozoa</taxon>
        <taxon>Nematoda</taxon>
        <taxon>Chromadorea</taxon>
        <taxon>Rhabditida</taxon>
        <taxon>Tylenchina</taxon>
        <taxon>Panagrolaimomorpha</taxon>
        <taxon>Strongyloidoidea</taxon>
        <taxon>Steinernematidae</taxon>
        <taxon>Steinernema</taxon>
    </lineage>
</organism>
<reference evidence="2" key="1">
    <citation type="submission" date="2016-11" db="UniProtKB">
        <authorList>
            <consortium name="WormBaseParasite"/>
        </authorList>
    </citation>
    <scope>IDENTIFICATION</scope>
</reference>
<keyword evidence="1" id="KW-1185">Reference proteome</keyword>
<dbReference type="Proteomes" id="UP000095287">
    <property type="component" value="Unplaced"/>
</dbReference>
<dbReference type="WBParaSite" id="L893_g11238.t1">
    <property type="protein sequence ID" value="L893_g11238.t1"/>
    <property type="gene ID" value="L893_g11238"/>
</dbReference>